<feature type="domain" description="DinB-like" evidence="2">
    <location>
        <begin position="49"/>
        <end position="170"/>
    </location>
</feature>
<evidence type="ECO:0000313" key="5">
    <source>
        <dbReference type="Proteomes" id="UP000539473"/>
    </source>
</evidence>
<sequence length="183" mass="20278">MTSAGHVPPSEQEQLAALRAAYPTPEDLVSRMHRELDALEAVIRAAAPHWTTVLPGREWTPAQEAEHTVIINEGTGRLARLLLSDKAIRQPPEVPGEYREGRRQAPANTIPAGDHTPEQVLERHAATRELLTVTAPADPTRTYYHPFMGQLDALDWLRMAAYQTRHHRQAIERGLAGLNGTAP</sequence>
<gene>
    <name evidence="3" type="ORF">GCM10017781_23800</name>
    <name evidence="4" type="ORF">HNQ07_002417</name>
</gene>
<reference evidence="3" key="4">
    <citation type="submission" date="2024-05" db="EMBL/GenBank/DDBJ databases">
        <authorList>
            <person name="Sun Q."/>
            <person name="Zhou Y."/>
        </authorList>
    </citation>
    <scope>NUCLEOTIDE SEQUENCE</scope>
    <source>
        <strain evidence="3">CGMCC 1.18437</strain>
    </source>
</reference>
<dbReference type="EMBL" id="JACHFK010000005">
    <property type="protein sequence ID" value="MBB5376953.1"/>
    <property type="molecule type" value="Genomic_DNA"/>
</dbReference>
<accession>A0A7W8NRJ3</accession>
<dbReference type="InterPro" id="IPR024775">
    <property type="entry name" value="DinB-like"/>
</dbReference>
<keyword evidence="6" id="KW-1185">Reference proteome</keyword>
<feature type="region of interest" description="Disordered" evidence="1">
    <location>
        <begin position="91"/>
        <end position="116"/>
    </location>
</feature>
<evidence type="ECO:0000259" key="2">
    <source>
        <dbReference type="Pfam" id="PF12867"/>
    </source>
</evidence>
<dbReference type="SUPFAM" id="SSF109854">
    <property type="entry name" value="DinB/YfiT-like putative metalloenzymes"/>
    <property type="match status" value="1"/>
</dbReference>
<protein>
    <recommendedName>
        <fullName evidence="2">DinB-like domain-containing protein</fullName>
    </recommendedName>
</protein>
<dbReference type="Gene3D" id="1.20.120.450">
    <property type="entry name" value="dinb family like domain"/>
    <property type="match status" value="1"/>
</dbReference>
<proteinExistence type="predicted"/>
<reference evidence="3" key="1">
    <citation type="journal article" date="2014" name="Int. J. Syst. Evol. Microbiol.">
        <title>Complete genome of a new Firmicutes species belonging to the dominant human colonic microbiota ('Ruminococcus bicirculans') reveals two chromosomes and a selective capacity to utilize plant glucans.</title>
        <authorList>
            <consortium name="NISC Comparative Sequencing Program"/>
            <person name="Wegmann U."/>
            <person name="Louis P."/>
            <person name="Goesmann A."/>
            <person name="Henrissat B."/>
            <person name="Duncan S.H."/>
            <person name="Flint H.J."/>
        </authorList>
    </citation>
    <scope>NUCLEOTIDE SEQUENCE</scope>
    <source>
        <strain evidence="3">CGMCC 1.18437</strain>
    </source>
</reference>
<dbReference type="AlphaFoldDB" id="A0A7W8NRJ3"/>
<dbReference type="InterPro" id="IPR034660">
    <property type="entry name" value="DinB/YfiT-like"/>
</dbReference>
<dbReference type="Proteomes" id="UP000539473">
    <property type="component" value="Unassembled WGS sequence"/>
</dbReference>
<evidence type="ECO:0000313" key="4">
    <source>
        <dbReference type="EMBL" id="MBB5376953.1"/>
    </source>
</evidence>
<dbReference type="Proteomes" id="UP000619376">
    <property type="component" value="Unassembled WGS sequence"/>
</dbReference>
<reference evidence="4 5" key="3">
    <citation type="submission" date="2020-08" db="EMBL/GenBank/DDBJ databases">
        <title>Genomic Encyclopedia of Type Strains, Phase IV (KMG-IV): sequencing the most valuable type-strain genomes for metagenomic binning, comparative biology and taxonomic classification.</title>
        <authorList>
            <person name="Goeker M."/>
        </authorList>
    </citation>
    <scope>NUCLEOTIDE SEQUENCE [LARGE SCALE GENOMIC DNA]</scope>
    <source>
        <strain evidence="4 5">DSM 27521</strain>
    </source>
</reference>
<reference evidence="6" key="2">
    <citation type="journal article" date="2019" name="Int. J. Syst. Evol. Microbiol.">
        <title>The Global Catalogue of Microorganisms (GCM) 10K type strain sequencing project: providing services to taxonomists for standard genome sequencing and annotation.</title>
        <authorList>
            <consortium name="The Broad Institute Genomics Platform"/>
            <consortium name="The Broad Institute Genome Sequencing Center for Infectious Disease"/>
            <person name="Wu L."/>
            <person name="Ma J."/>
        </authorList>
    </citation>
    <scope>NUCLEOTIDE SEQUENCE [LARGE SCALE GENOMIC DNA]</scope>
    <source>
        <strain evidence="6">CGMCC 1.18437</strain>
    </source>
</reference>
<name>A0A7W8NRJ3_9DEIO</name>
<evidence type="ECO:0000313" key="3">
    <source>
        <dbReference type="EMBL" id="GHF46552.1"/>
    </source>
</evidence>
<evidence type="ECO:0000256" key="1">
    <source>
        <dbReference type="SAM" id="MobiDB-lite"/>
    </source>
</evidence>
<evidence type="ECO:0000313" key="6">
    <source>
        <dbReference type="Proteomes" id="UP000619376"/>
    </source>
</evidence>
<dbReference type="RefSeq" id="WP_184112041.1">
    <property type="nucleotide sequence ID" value="NZ_BNAJ01000005.1"/>
</dbReference>
<dbReference type="Pfam" id="PF12867">
    <property type="entry name" value="DinB_2"/>
    <property type="match status" value="1"/>
</dbReference>
<dbReference type="EMBL" id="BNAJ01000005">
    <property type="protein sequence ID" value="GHF46552.1"/>
    <property type="molecule type" value="Genomic_DNA"/>
</dbReference>
<organism evidence="4 5">
    <name type="scientific">Deinococcus metalli</name>
    <dbReference type="NCBI Taxonomy" id="1141878"/>
    <lineage>
        <taxon>Bacteria</taxon>
        <taxon>Thermotogati</taxon>
        <taxon>Deinococcota</taxon>
        <taxon>Deinococci</taxon>
        <taxon>Deinococcales</taxon>
        <taxon>Deinococcaceae</taxon>
        <taxon>Deinococcus</taxon>
    </lineage>
</organism>
<comment type="caution">
    <text evidence="4">The sequence shown here is derived from an EMBL/GenBank/DDBJ whole genome shotgun (WGS) entry which is preliminary data.</text>
</comment>